<gene>
    <name evidence="2" type="ORF">METZ01_LOCUS200916</name>
</gene>
<evidence type="ECO:0000256" key="1">
    <source>
        <dbReference type="SAM" id="MobiDB-lite"/>
    </source>
</evidence>
<accession>A0A382ECI3</accession>
<dbReference type="EMBL" id="UINC01043680">
    <property type="protein sequence ID" value="SVB48062.1"/>
    <property type="molecule type" value="Genomic_DNA"/>
</dbReference>
<proteinExistence type="predicted"/>
<protein>
    <submittedName>
        <fullName evidence="2">Uncharacterized protein</fullName>
    </submittedName>
</protein>
<evidence type="ECO:0000313" key="2">
    <source>
        <dbReference type="EMBL" id="SVB48062.1"/>
    </source>
</evidence>
<dbReference type="AlphaFoldDB" id="A0A382ECI3"/>
<organism evidence="2">
    <name type="scientific">marine metagenome</name>
    <dbReference type="NCBI Taxonomy" id="408172"/>
    <lineage>
        <taxon>unclassified sequences</taxon>
        <taxon>metagenomes</taxon>
        <taxon>ecological metagenomes</taxon>
    </lineage>
</organism>
<sequence length="78" mass="8338">MIAGILGGSLVSGCGILADGHGGGNRGYHGDDRMHESSSEMFHRGIYHQNHGKSESETIGAERISVDEIQKVQSEDLD</sequence>
<reference evidence="2" key="1">
    <citation type="submission" date="2018-05" db="EMBL/GenBank/DDBJ databases">
        <authorList>
            <person name="Lanie J.A."/>
            <person name="Ng W.-L."/>
            <person name="Kazmierczak K.M."/>
            <person name="Andrzejewski T.M."/>
            <person name="Davidsen T.M."/>
            <person name="Wayne K.J."/>
            <person name="Tettelin H."/>
            <person name="Glass J.I."/>
            <person name="Rusch D."/>
            <person name="Podicherti R."/>
            <person name="Tsui H.-C.T."/>
            <person name="Winkler M.E."/>
        </authorList>
    </citation>
    <scope>NUCLEOTIDE SEQUENCE</scope>
</reference>
<feature type="compositionally biased region" description="Basic and acidic residues" evidence="1">
    <location>
        <begin position="64"/>
        <end position="78"/>
    </location>
</feature>
<name>A0A382ECI3_9ZZZZ</name>
<feature type="region of interest" description="Disordered" evidence="1">
    <location>
        <begin position="48"/>
        <end position="78"/>
    </location>
</feature>